<feature type="compositionally biased region" description="Polar residues" evidence="1">
    <location>
        <begin position="722"/>
        <end position="757"/>
    </location>
</feature>
<dbReference type="GO" id="GO:0005524">
    <property type="term" value="F:ATP binding"/>
    <property type="evidence" value="ECO:0007669"/>
    <property type="project" value="InterPro"/>
</dbReference>
<reference evidence="3 4" key="1">
    <citation type="submission" date="2016-08" db="EMBL/GenBank/DDBJ databases">
        <title>Draft genome sequence of allopolyploid Zygosaccharomyces rouxii.</title>
        <authorList>
            <person name="Watanabe J."/>
            <person name="Uehara K."/>
            <person name="Mogi Y."/>
            <person name="Tsukioka Y."/>
        </authorList>
    </citation>
    <scope>NUCLEOTIDE SEQUENCE [LARGE SCALE GENOMIC DNA]</scope>
    <source>
        <strain evidence="3 4">NBRC 110957</strain>
    </source>
</reference>
<dbReference type="Gene3D" id="1.10.510.10">
    <property type="entry name" value="Transferase(Phosphotransferase) domain 1"/>
    <property type="match status" value="1"/>
</dbReference>
<dbReference type="Gene3D" id="3.30.200.20">
    <property type="entry name" value="Phosphorylase Kinase, domain 1"/>
    <property type="match status" value="1"/>
</dbReference>
<comment type="caution">
    <text evidence="3">The sequence shown here is derived from an EMBL/GenBank/DDBJ whole genome shotgun (WGS) entry which is preliminary data.</text>
</comment>
<evidence type="ECO:0000259" key="2">
    <source>
        <dbReference type="PROSITE" id="PS50011"/>
    </source>
</evidence>
<dbReference type="Gene3D" id="1.25.10.10">
    <property type="entry name" value="Leucine-rich Repeat Variant"/>
    <property type="match status" value="1"/>
</dbReference>
<evidence type="ECO:0000313" key="4">
    <source>
        <dbReference type="Proteomes" id="UP000187013"/>
    </source>
</evidence>
<dbReference type="InterPro" id="IPR000719">
    <property type="entry name" value="Prot_kinase_dom"/>
</dbReference>
<feature type="compositionally biased region" description="Basic and acidic residues" evidence="1">
    <location>
        <begin position="702"/>
        <end position="712"/>
    </location>
</feature>
<dbReference type="InterPro" id="IPR011009">
    <property type="entry name" value="Kinase-like_dom_sf"/>
</dbReference>
<dbReference type="InterPro" id="IPR051177">
    <property type="entry name" value="CIK-Related_Protein"/>
</dbReference>
<dbReference type="AlphaFoldDB" id="A0A1Q3AJ05"/>
<dbReference type="InterPro" id="IPR011989">
    <property type="entry name" value="ARM-like"/>
</dbReference>
<dbReference type="PANTHER" id="PTHR12984">
    <property type="entry name" value="SCY1-RELATED S/T PROTEIN KINASE-LIKE"/>
    <property type="match status" value="1"/>
</dbReference>
<dbReference type="InterPro" id="IPR016024">
    <property type="entry name" value="ARM-type_fold"/>
</dbReference>
<dbReference type="Proteomes" id="UP000187013">
    <property type="component" value="Unassembled WGS sequence"/>
</dbReference>
<feature type="compositionally biased region" description="Polar residues" evidence="1">
    <location>
        <begin position="669"/>
        <end position="681"/>
    </location>
</feature>
<protein>
    <recommendedName>
        <fullName evidence="2">Protein kinase domain-containing protein</fullName>
    </recommendedName>
</protein>
<dbReference type="Pfam" id="PF00069">
    <property type="entry name" value="Pkinase"/>
    <property type="match status" value="1"/>
</dbReference>
<evidence type="ECO:0000313" key="3">
    <source>
        <dbReference type="EMBL" id="GAV55716.1"/>
    </source>
</evidence>
<accession>A0A1Q3AJ05</accession>
<evidence type="ECO:0000256" key="1">
    <source>
        <dbReference type="SAM" id="MobiDB-lite"/>
    </source>
</evidence>
<organism evidence="3 4">
    <name type="scientific">Zygosaccharomyces rouxii</name>
    <dbReference type="NCBI Taxonomy" id="4956"/>
    <lineage>
        <taxon>Eukaryota</taxon>
        <taxon>Fungi</taxon>
        <taxon>Dikarya</taxon>
        <taxon>Ascomycota</taxon>
        <taxon>Saccharomycotina</taxon>
        <taxon>Saccharomycetes</taxon>
        <taxon>Saccharomycetales</taxon>
        <taxon>Saccharomycetaceae</taxon>
        <taxon>Zygosaccharomyces</taxon>
    </lineage>
</organism>
<dbReference type="SMART" id="SM00220">
    <property type="entry name" value="S_TKc"/>
    <property type="match status" value="1"/>
</dbReference>
<dbReference type="SUPFAM" id="SSF56112">
    <property type="entry name" value="Protein kinase-like (PK-like)"/>
    <property type="match status" value="1"/>
</dbReference>
<dbReference type="CDD" id="cd14011">
    <property type="entry name" value="PK_SCY1_like"/>
    <property type="match status" value="1"/>
</dbReference>
<dbReference type="PANTHER" id="PTHR12984:SF6">
    <property type="entry name" value="SCY1-LIKE PROTEIN 2"/>
    <property type="match status" value="1"/>
</dbReference>
<dbReference type="GO" id="GO:0004672">
    <property type="term" value="F:protein kinase activity"/>
    <property type="evidence" value="ECO:0007669"/>
    <property type="project" value="InterPro"/>
</dbReference>
<sequence length="782" mass="89339">MFWFSKTGISSKYTFSASPTFITEPWSVYTGRPKDTSTSSSGPSKVSIFIFDKKRFENHLLTYGIIKSKNSSHDRALIAEAYDVLRNQVGNLAKLKHPNILHLVEPLEEHSKNFMFVTEYVTGSLESVFTNVDEELNFFKGHVREDIVIQRGILEITQALEFIHNRANCVHLDIQPRSVFINDNSDWKVSGLGHLWNLPQSTNSAEYFMHQFDPRVPPFMHLALDYTAPEIVLDSTISFKSDYFSLGSLILKLYTGKSLLNSENSSSQYRDEYSKFERKLVNRSWEGVLSSIPHNLKICMPKLMNRDLYERYENISDFLKCDFFQDPLMKTLNFLDDLPTKDRDDRLLYLEGLVELLPKYPPSLLQRKFLTVLLHLLSQLCGDVQVDTASISMDVHLIIRIGSTLSQLTFQERVFPVLADKSNFPHILKHATLPLAENISTLKDKIRQDDFMQVILKPLITHVFRDMKDELAVPTQEKLLEKLTVLTDIFDFITVKSFLLPLLSELFGRTTSLTVKIACVSRFQLLIERKNVDTDLICQEILPLFQSMKTRDPRILMQSLKLFEIVPNVIKSESILVEQLLPLLWRYSLAPTLQTSQYGQYVQTINKITSDIQNNHMVSLSKTNRSQDARETRDFNKLIEPTKINDAPREDTDTKNANSIATPAIQPVRKTSTNKTNTPFNPRTAKFTEELPSRSKLTRPPRRPEVKTHTKLDEDDFDEFVSASSPSLSPRNVHTSQPNNNTGSPSLNSLLASQTSESLDKQATKPVSLPPGFSVPLQPSKK</sequence>
<dbReference type="EMBL" id="BDGX01000051">
    <property type="protein sequence ID" value="GAV55716.1"/>
    <property type="molecule type" value="Genomic_DNA"/>
</dbReference>
<proteinExistence type="predicted"/>
<feature type="domain" description="Protein kinase" evidence="2">
    <location>
        <begin position="33"/>
        <end position="324"/>
    </location>
</feature>
<dbReference type="PROSITE" id="PS50011">
    <property type="entry name" value="PROTEIN_KINASE_DOM"/>
    <property type="match status" value="1"/>
</dbReference>
<dbReference type="SUPFAM" id="SSF48371">
    <property type="entry name" value="ARM repeat"/>
    <property type="match status" value="1"/>
</dbReference>
<name>A0A1Q3AJ05_ZYGRO</name>
<gene>
    <name evidence="3" type="ORF">ZYGR_0AY01080</name>
</gene>
<dbReference type="OrthoDB" id="79687at2759"/>
<feature type="region of interest" description="Disordered" evidence="1">
    <location>
        <begin position="643"/>
        <end position="782"/>
    </location>
</feature>